<feature type="domain" description="HTH arsR-type" evidence="4">
    <location>
        <begin position="1"/>
        <end position="93"/>
    </location>
</feature>
<name>A0ABS4KEB1_9FIRM</name>
<dbReference type="SUPFAM" id="SSF46785">
    <property type="entry name" value="Winged helix' DNA-binding domain"/>
    <property type="match status" value="1"/>
</dbReference>
<evidence type="ECO:0000259" key="4">
    <source>
        <dbReference type="PROSITE" id="PS50987"/>
    </source>
</evidence>
<dbReference type="Pfam" id="PF01022">
    <property type="entry name" value="HTH_5"/>
    <property type="match status" value="1"/>
</dbReference>
<dbReference type="Gene3D" id="1.10.10.10">
    <property type="entry name" value="Winged helix-like DNA-binding domain superfamily/Winged helix DNA-binding domain"/>
    <property type="match status" value="1"/>
</dbReference>
<protein>
    <submittedName>
        <fullName evidence="5">ArsR family transcriptional regulator</fullName>
    </submittedName>
</protein>
<comment type="caution">
    <text evidence="5">The sequence shown here is derived from an EMBL/GenBank/DDBJ whole genome shotgun (WGS) entry which is preliminary data.</text>
</comment>
<reference evidence="5 6" key="1">
    <citation type="submission" date="2021-03" db="EMBL/GenBank/DDBJ databases">
        <title>Genomic Encyclopedia of Type Strains, Phase IV (KMG-IV): sequencing the most valuable type-strain genomes for metagenomic binning, comparative biology and taxonomic classification.</title>
        <authorList>
            <person name="Goeker M."/>
        </authorList>
    </citation>
    <scope>NUCLEOTIDE SEQUENCE [LARGE SCALE GENOMIC DNA]</scope>
    <source>
        <strain evidence="5 6">DSM 27563</strain>
    </source>
</reference>
<dbReference type="InterPro" id="IPR036390">
    <property type="entry name" value="WH_DNA-bd_sf"/>
</dbReference>
<dbReference type="InterPro" id="IPR011991">
    <property type="entry name" value="ArsR-like_HTH"/>
</dbReference>
<proteinExistence type="predicted"/>
<dbReference type="Proteomes" id="UP001519306">
    <property type="component" value="Unassembled WGS sequence"/>
</dbReference>
<dbReference type="InterPro" id="IPR018334">
    <property type="entry name" value="ArsR_HTH"/>
</dbReference>
<dbReference type="PANTHER" id="PTHR33154">
    <property type="entry name" value="TRANSCRIPTIONAL REGULATOR, ARSR FAMILY"/>
    <property type="match status" value="1"/>
</dbReference>
<evidence type="ECO:0000256" key="3">
    <source>
        <dbReference type="ARBA" id="ARBA00023163"/>
    </source>
</evidence>
<dbReference type="EMBL" id="JAGGLJ010000021">
    <property type="protein sequence ID" value="MBP2026111.1"/>
    <property type="molecule type" value="Genomic_DNA"/>
</dbReference>
<organism evidence="5 6">
    <name type="scientific">Peptoniphilus stercorisuis</name>
    <dbReference type="NCBI Taxonomy" id="1436965"/>
    <lineage>
        <taxon>Bacteria</taxon>
        <taxon>Bacillati</taxon>
        <taxon>Bacillota</taxon>
        <taxon>Tissierellia</taxon>
        <taxon>Tissierellales</taxon>
        <taxon>Peptoniphilaceae</taxon>
        <taxon>Peptoniphilus</taxon>
    </lineage>
</organism>
<evidence type="ECO:0000313" key="5">
    <source>
        <dbReference type="EMBL" id="MBP2026111.1"/>
    </source>
</evidence>
<evidence type="ECO:0000256" key="2">
    <source>
        <dbReference type="ARBA" id="ARBA00023125"/>
    </source>
</evidence>
<keyword evidence="1" id="KW-0805">Transcription regulation</keyword>
<dbReference type="InterPro" id="IPR051081">
    <property type="entry name" value="HTH_MetalResp_TranReg"/>
</dbReference>
<keyword evidence="3" id="KW-0804">Transcription</keyword>
<keyword evidence="2" id="KW-0238">DNA-binding</keyword>
<gene>
    <name evidence="5" type="ORF">J2Z71_001669</name>
</gene>
<keyword evidence="6" id="KW-1185">Reference proteome</keyword>
<dbReference type="SMART" id="SM00418">
    <property type="entry name" value="HTH_ARSR"/>
    <property type="match status" value="1"/>
</dbReference>
<dbReference type="PRINTS" id="PR00778">
    <property type="entry name" value="HTHARSR"/>
</dbReference>
<dbReference type="CDD" id="cd00090">
    <property type="entry name" value="HTH_ARSR"/>
    <property type="match status" value="1"/>
</dbReference>
<dbReference type="InterPro" id="IPR001845">
    <property type="entry name" value="HTH_ArsR_DNA-bd_dom"/>
</dbReference>
<dbReference type="PROSITE" id="PS00846">
    <property type="entry name" value="HTH_ARSR_1"/>
    <property type="match status" value="1"/>
</dbReference>
<accession>A0ABS4KEB1</accession>
<dbReference type="PROSITE" id="PS50987">
    <property type="entry name" value="HTH_ARSR_2"/>
    <property type="match status" value="1"/>
</dbReference>
<dbReference type="NCBIfam" id="NF033788">
    <property type="entry name" value="HTH_metalloreg"/>
    <property type="match status" value="1"/>
</dbReference>
<dbReference type="RefSeq" id="WP_342590814.1">
    <property type="nucleotide sequence ID" value="NZ_JAGGLJ010000021.1"/>
</dbReference>
<dbReference type="InterPro" id="IPR036388">
    <property type="entry name" value="WH-like_DNA-bd_sf"/>
</dbReference>
<dbReference type="PANTHER" id="PTHR33154:SF18">
    <property type="entry name" value="ARSENICAL RESISTANCE OPERON REPRESSOR"/>
    <property type="match status" value="1"/>
</dbReference>
<evidence type="ECO:0000313" key="6">
    <source>
        <dbReference type="Proteomes" id="UP001519306"/>
    </source>
</evidence>
<evidence type="ECO:0000256" key="1">
    <source>
        <dbReference type="ARBA" id="ARBA00023015"/>
    </source>
</evidence>
<sequence>MLDNSIKIFKMLSDENRLRIFHMLRERELCACDLQEGLNLTQSGLSYHMKIMTDTGLVLKRPEGNWIHYRLNEDYSEIIDLIENVVSKDLSHQ</sequence>